<sequence>MFALDSDDSSQPELIVRDTVSHIELLGRG</sequence>
<reference evidence="1 2" key="1">
    <citation type="submission" date="2013-12" db="EMBL/GenBank/DDBJ databases">
        <title>Annotated genome of Streptomyces scopuliridis.</title>
        <authorList>
            <person name="Olson J.B."/>
        </authorList>
    </citation>
    <scope>NUCLEOTIDE SEQUENCE [LARGE SCALE GENOMIC DNA]</scope>
    <source>
        <strain evidence="1 2">RB72</strain>
    </source>
</reference>
<keyword evidence="2" id="KW-1185">Reference proteome</keyword>
<comment type="caution">
    <text evidence="1">The sequence shown here is derived from an EMBL/GenBank/DDBJ whole genome shotgun (WGS) entry which is preliminary data.</text>
</comment>
<name>A0A2T7T6U5_9ACTN</name>
<evidence type="ECO:0000313" key="1">
    <source>
        <dbReference type="EMBL" id="PVE10825.1"/>
    </source>
</evidence>
<proteinExistence type="predicted"/>
<organism evidence="1 2">
    <name type="scientific">Streptomyces scopuliridis RB72</name>
    <dbReference type="NCBI Taxonomy" id="1440053"/>
    <lineage>
        <taxon>Bacteria</taxon>
        <taxon>Bacillati</taxon>
        <taxon>Actinomycetota</taxon>
        <taxon>Actinomycetes</taxon>
        <taxon>Kitasatosporales</taxon>
        <taxon>Streptomycetaceae</taxon>
        <taxon>Streptomyces</taxon>
    </lineage>
</organism>
<dbReference type="Proteomes" id="UP000245992">
    <property type="component" value="Unassembled WGS sequence"/>
</dbReference>
<accession>A0A2T7T6U5</accession>
<gene>
    <name evidence="1" type="ORF">Y717_23515</name>
</gene>
<protein>
    <submittedName>
        <fullName evidence="1">Uncharacterized protein</fullName>
    </submittedName>
</protein>
<evidence type="ECO:0000313" key="2">
    <source>
        <dbReference type="Proteomes" id="UP000245992"/>
    </source>
</evidence>
<dbReference type="AlphaFoldDB" id="A0A2T7T6U5"/>
<dbReference type="EMBL" id="AZSP01000169">
    <property type="protein sequence ID" value="PVE10825.1"/>
    <property type="molecule type" value="Genomic_DNA"/>
</dbReference>